<organism evidence="1 2">
    <name type="scientific">Myxococcus landrumensis</name>
    <dbReference type="NCBI Taxonomy" id="2813577"/>
    <lineage>
        <taxon>Bacteria</taxon>
        <taxon>Pseudomonadati</taxon>
        <taxon>Myxococcota</taxon>
        <taxon>Myxococcia</taxon>
        <taxon>Myxococcales</taxon>
        <taxon>Cystobacterineae</taxon>
        <taxon>Myxococcaceae</taxon>
        <taxon>Myxococcus</taxon>
    </lineage>
</organism>
<evidence type="ECO:0000313" key="1">
    <source>
        <dbReference type="EMBL" id="QSQ17679.1"/>
    </source>
</evidence>
<sequence>MSDVMEELLEYLSSEVEPGWQWQEEALEDRSEGALREWILAPEGANDALLVSLLPSGWRVSALMERGDAAMLGAELDAEQALEVAQLAVTIRLALCG</sequence>
<reference evidence="1 2" key="1">
    <citation type="submission" date="2021-02" db="EMBL/GenBank/DDBJ databases">
        <title>De Novo genome assembly of isolated myxobacteria.</title>
        <authorList>
            <person name="Stevens D.C."/>
        </authorList>
    </citation>
    <scope>NUCLEOTIDE SEQUENCE [LARGE SCALE GENOMIC DNA]</scope>
    <source>
        <strain evidence="1 2">SCHIC003</strain>
    </source>
</reference>
<evidence type="ECO:0000313" key="2">
    <source>
        <dbReference type="Proteomes" id="UP000663090"/>
    </source>
</evidence>
<dbReference type="EMBL" id="CP071091">
    <property type="protein sequence ID" value="QSQ17679.1"/>
    <property type="molecule type" value="Genomic_DNA"/>
</dbReference>
<name>A0ABX7NH22_9BACT</name>
<dbReference type="Proteomes" id="UP000663090">
    <property type="component" value="Chromosome"/>
</dbReference>
<keyword evidence="2" id="KW-1185">Reference proteome</keyword>
<proteinExistence type="predicted"/>
<dbReference type="RefSeq" id="WP_206719298.1">
    <property type="nucleotide sequence ID" value="NZ_CP071091.1"/>
</dbReference>
<accession>A0ABX7NH22</accession>
<protein>
    <submittedName>
        <fullName evidence="1">Uncharacterized protein</fullName>
    </submittedName>
</protein>
<gene>
    <name evidence="1" type="ORF">JY572_17255</name>
</gene>